<dbReference type="InterPro" id="IPR050807">
    <property type="entry name" value="TransReg_Diox_bact_type"/>
</dbReference>
<dbReference type="InterPro" id="IPR001387">
    <property type="entry name" value="Cro/C1-type_HTH"/>
</dbReference>
<keyword evidence="4" id="KW-1185">Reference proteome</keyword>
<dbReference type="Pfam" id="PF07883">
    <property type="entry name" value="Cupin_2"/>
    <property type="match status" value="1"/>
</dbReference>
<dbReference type="PANTHER" id="PTHR46797">
    <property type="entry name" value="HTH-TYPE TRANSCRIPTIONAL REGULATOR"/>
    <property type="match status" value="1"/>
</dbReference>
<dbReference type="PROSITE" id="PS50943">
    <property type="entry name" value="HTH_CROC1"/>
    <property type="match status" value="1"/>
</dbReference>
<dbReference type="EMBL" id="CAADHO010000003">
    <property type="protein sequence ID" value="VFQ44233.1"/>
    <property type="molecule type" value="Genomic_DNA"/>
</dbReference>
<dbReference type="PANTHER" id="PTHR46797:SF19">
    <property type="entry name" value="BLL2473 PROTEIN"/>
    <property type="match status" value="1"/>
</dbReference>
<dbReference type="CDD" id="cd00093">
    <property type="entry name" value="HTH_XRE"/>
    <property type="match status" value="1"/>
</dbReference>
<gene>
    <name evidence="3" type="ORF">MSL71_18780</name>
</gene>
<dbReference type="GO" id="GO:0003677">
    <property type="term" value="F:DNA binding"/>
    <property type="evidence" value="ECO:0007669"/>
    <property type="project" value="UniProtKB-KW"/>
</dbReference>
<evidence type="ECO:0000256" key="1">
    <source>
        <dbReference type="ARBA" id="ARBA00023125"/>
    </source>
</evidence>
<dbReference type="InterPro" id="IPR010982">
    <property type="entry name" value="Lambda_DNA-bd_dom_sf"/>
</dbReference>
<protein>
    <submittedName>
        <fullName evidence="3">Cupin 2 conserved barrel</fullName>
    </submittedName>
</protein>
<dbReference type="SMART" id="SM00530">
    <property type="entry name" value="HTH_XRE"/>
    <property type="match status" value="1"/>
</dbReference>
<dbReference type="SUPFAM" id="SSF47413">
    <property type="entry name" value="lambda repressor-like DNA-binding domains"/>
    <property type="match status" value="1"/>
</dbReference>
<dbReference type="GO" id="GO:0003700">
    <property type="term" value="F:DNA-binding transcription factor activity"/>
    <property type="evidence" value="ECO:0007669"/>
    <property type="project" value="TreeGrafter"/>
</dbReference>
<accession>A0A4U8YSH5</accession>
<dbReference type="InterPro" id="IPR014710">
    <property type="entry name" value="RmlC-like_jellyroll"/>
</dbReference>
<evidence type="ECO:0000313" key="3">
    <source>
        <dbReference type="EMBL" id="VFQ44233.1"/>
    </source>
</evidence>
<dbReference type="CDD" id="cd02209">
    <property type="entry name" value="cupin_XRE_C"/>
    <property type="match status" value="1"/>
</dbReference>
<dbReference type="Proteomes" id="UP000507962">
    <property type="component" value="Unassembled WGS sequence"/>
</dbReference>
<keyword evidence="1" id="KW-0238">DNA-binding</keyword>
<dbReference type="Gene3D" id="1.10.260.40">
    <property type="entry name" value="lambda repressor-like DNA-binding domains"/>
    <property type="match status" value="1"/>
</dbReference>
<feature type="domain" description="HTH cro/C1-type" evidence="2">
    <location>
        <begin position="10"/>
        <end position="65"/>
    </location>
</feature>
<dbReference type="AlphaFoldDB" id="A0A4U8YSH5"/>
<dbReference type="RefSeq" id="WP_180139290.1">
    <property type="nucleotide sequence ID" value="NZ_CAADHO010000003.1"/>
</dbReference>
<dbReference type="Gene3D" id="2.60.120.10">
    <property type="entry name" value="Jelly Rolls"/>
    <property type="match status" value="1"/>
</dbReference>
<sequence length="190" mass="21505">MKIEKIGSRIAGLMKQRGITLEDLVERTGLQREFLEQIGREKEYFPSLGPLLKISRVLGVRLGTLLDDQVSEDPLIVRKGDQKREIDMLPDKDKPVALRFFSLGQGKTDRHMEPFFIEILPESAHDKKLSTHEGEEFIVVTQGEVEVIYGTETHLLKAGDSIYYNSVVPHYVSCASETPACIYAVLYIPE</sequence>
<dbReference type="GO" id="GO:0005829">
    <property type="term" value="C:cytosol"/>
    <property type="evidence" value="ECO:0007669"/>
    <property type="project" value="TreeGrafter"/>
</dbReference>
<dbReference type="InterPro" id="IPR013096">
    <property type="entry name" value="Cupin_2"/>
</dbReference>
<name>A0A4U8YSH5_9BACT</name>
<reference evidence="3 4" key="1">
    <citation type="submission" date="2019-03" db="EMBL/GenBank/DDBJ databases">
        <authorList>
            <person name="Nijsse B."/>
        </authorList>
    </citation>
    <scope>NUCLEOTIDE SEQUENCE [LARGE SCALE GENOMIC DNA]</scope>
    <source>
        <strain evidence="3">Desulfoluna butyratoxydans MSL71</strain>
    </source>
</reference>
<proteinExistence type="predicted"/>
<evidence type="ECO:0000259" key="2">
    <source>
        <dbReference type="PROSITE" id="PS50943"/>
    </source>
</evidence>
<dbReference type="Pfam" id="PF13443">
    <property type="entry name" value="HTH_26"/>
    <property type="match status" value="1"/>
</dbReference>
<organism evidence="3 4">
    <name type="scientific">Desulfoluna butyratoxydans</name>
    <dbReference type="NCBI Taxonomy" id="231438"/>
    <lineage>
        <taxon>Bacteria</taxon>
        <taxon>Pseudomonadati</taxon>
        <taxon>Thermodesulfobacteriota</taxon>
        <taxon>Desulfobacteria</taxon>
        <taxon>Desulfobacterales</taxon>
        <taxon>Desulfolunaceae</taxon>
        <taxon>Desulfoluna</taxon>
    </lineage>
</organism>
<dbReference type="InterPro" id="IPR011051">
    <property type="entry name" value="RmlC_Cupin_sf"/>
</dbReference>
<evidence type="ECO:0000313" key="4">
    <source>
        <dbReference type="Proteomes" id="UP000507962"/>
    </source>
</evidence>
<dbReference type="SUPFAM" id="SSF51182">
    <property type="entry name" value="RmlC-like cupins"/>
    <property type="match status" value="1"/>
</dbReference>